<evidence type="ECO:0000313" key="3">
    <source>
        <dbReference type="Proteomes" id="UP000575983"/>
    </source>
</evidence>
<reference evidence="2 3" key="1">
    <citation type="submission" date="2020-08" db="EMBL/GenBank/DDBJ databases">
        <title>Genomic Encyclopedia of Type Strains, Phase IV (KMG-IV): sequencing the most valuable type-strain genomes for metagenomic binning, comparative biology and taxonomic classification.</title>
        <authorList>
            <person name="Goeker M."/>
        </authorList>
    </citation>
    <scope>NUCLEOTIDE SEQUENCE [LARGE SCALE GENOMIC DNA]</scope>
    <source>
        <strain evidence="2 3">DSM 17992</strain>
    </source>
</reference>
<accession>A0A7X0DKY8</accession>
<keyword evidence="3" id="KW-1185">Reference proteome</keyword>
<dbReference type="AlphaFoldDB" id="A0A7X0DKY8"/>
<proteinExistence type="predicted"/>
<name>A0A7X0DKY8_9SPIR</name>
<evidence type="ECO:0000256" key="1">
    <source>
        <dbReference type="SAM" id="Phobius"/>
    </source>
</evidence>
<gene>
    <name evidence="2" type="ORF">HNQ06_001139</name>
</gene>
<organism evidence="2 3">
    <name type="scientific">Borreliella lanei</name>
    <dbReference type="NCBI Taxonomy" id="373540"/>
    <lineage>
        <taxon>Bacteria</taxon>
        <taxon>Pseudomonadati</taxon>
        <taxon>Spirochaetota</taxon>
        <taxon>Spirochaetia</taxon>
        <taxon>Spirochaetales</taxon>
        <taxon>Borreliaceae</taxon>
        <taxon>Borreliella</taxon>
    </lineage>
</organism>
<evidence type="ECO:0000313" key="2">
    <source>
        <dbReference type="EMBL" id="MBB6208609.1"/>
    </source>
</evidence>
<protein>
    <submittedName>
        <fullName evidence="2">TM2 domain-containing membrane protein YozV</fullName>
    </submittedName>
</protein>
<dbReference type="EMBL" id="JACHFC010000020">
    <property type="protein sequence ID" value="MBB6208609.1"/>
    <property type="molecule type" value="Genomic_DNA"/>
</dbReference>
<feature type="transmembrane region" description="Helical" evidence="1">
    <location>
        <begin position="37"/>
        <end position="60"/>
    </location>
</feature>
<sequence length="89" mass="10173">MSKAFDEIYCQSCSKAIKKDAKICVACGTKNKQNKKFYYELIAFLLCLVFGYLGFHNFYAGNKTKISLSCLFISIVSFLLTVLLYKKQD</sequence>
<dbReference type="RefSeq" id="WP_184108016.1">
    <property type="nucleotide sequence ID" value="NZ_CP179527.1"/>
</dbReference>
<comment type="caution">
    <text evidence="2">The sequence shown here is derived from an EMBL/GenBank/DDBJ whole genome shotgun (WGS) entry which is preliminary data.</text>
</comment>
<keyword evidence="1" id="KW-1133">Transmembrane helix</keyword>
<keyword evidence="1" id="KW-0472">Membrane</keyword>
<dbReference type="Proteomes" id="UP000575983">
    <property type="component" value="Unassembled WGS sequence"/>
</dbReference>
<keyword evidence="1" id="KW-0812">Transmembrane</keyword>
<feature type="transmembrane region" description="Helical" evidence="1">
    <location>
        <begin position="66"/>
        <end position="85"/>
    </location>
</feature>